<accession>A0ACB9S2I0</accession>
<comment type="caution">
    <text evidence="1">The sequence shown here is derived from an EMBL/GenBank/DDBJ whole genome shotgun (WGS) entry which is preliminary data.</text>
</comment>
<reference evidence="2" key="1">
    <citation type="journal article" date="2023" name="Front. Plant Sci.">
        <title>Chromosomal-level genome assembly of Melastoma candidum provides insights into trichome evolution.</title>
        <authorList>
            <person name="Zhong Y."/>
            <person name="Wu W."/>
            <person name="Sun C."/>
            <person name="Zou P."/>
            <person name="Liu Y."/>
            <person name="Dai S."/>
            <person name="Zhou R."/>
        </authorList>
    </citation>
    <scope>NUCLEOTIDE SEQUENCE [LARGE SCALE GENOMIC DNA]</scope>
</reference>
<proteinExistence type="predicted"/>
<gene>
    <name evidence="1" type="ORF">MLD38_009634</name>
</gene>
<name>A0ACB9S2I0_9MYRT</name>
<dbReference type="Proteomes" id="UP001057402">
    <property type="component" value="Chromosome 3"/>
</dbReference>
<protein>
    <submittedName>
        <fullName evidence="1">Uncharacterized protein</fullName>
    </submittedName>
</protein>
<evidence type="ECO:0000313" key="1">
    <source>
        <dbReference type="EMBL" id="KAI4383838.1"/>
    </source>
</evidence>
<sequence>MDELGSIWNAPESVEELKQKLLRTTLELEAARMEATEEAKKHKDSTRQFLCLLQTAYQERDDARSQLQKILSKLVVVPSDVAADFSSFSPVCPSQAHVENSLLIPGKANSGMTESSSHSLSHGSSTMSSFLEGVSSPELSNINSAVVDSGGIGNGSFASSVLDMGSSIIDDLAKGRSLPQKGKLLQAVTEAGPLLQTLLVAGPLPRWRNPPPLYPFRVPSVAGIGQKPQLCSATLLNFGNSINPSRGWLAPALVGGGGLIHVAKRQRQY</sequence>
<dbReference type="EMBL" id="CM042882">
    <property type="protein sequence ID" value="KAI4383838.1"/>
    <property type="molecule type" value="Genomic_DNA"/>
</dbReference>
<evidence type="ECO:0000313" key="2">
    <source>
        <dbReference type="Proteomes" id="UP001057402"/>
    </source>
</evidence>
<organism evidence="1 2">
    <name type="scientific">Melastoma candidum</name>
    <dbReference type="NCBI Taxonomy" id="119954"/>
    <lineage>
        <taxon>Eukaryota</taxon>
        <taxon>Viridiplantae</taxon>
        <taxon>Streptophyta</taxon>
        <taxon>Embryophyta</taxon>
        <taxon>Tracheophyta</taxon>
        <taxon>Spermatophyta</taxon>
        <taxon>Magnoliopsida</taxon>
        <taxon>eudicotyledons</taxon>
        <taxon>Gunneridae</taxon>
        <taxon>Pentapetalae</taxon>
        <taxon>rosids</taxon>
        <taxon>malvids</taxon>
        <taxon>Myrtales</taxon>
        <taxon>Melastomataceae</taxon>
        <taxon>Melastomatoideae</taxon>
        <taxon>Melastomateae</taxon>
        <taxon>Melastoma</taxon>
    </lineage>
</organism>
<keyword evidence="2" id="KW-1185">Reference proteome</keyword>